<dbReference type="PROSITE" id="PS51195">
    <property type="entry name" value="Q_MOTIF"/>
    <property type="match status" value="1"/>
</dbReference>
<dbReference type="EMBL" id="HBUE01033775">
    <property type="protein sequence ID" value="CAG6457958.1"/>
    <property type="molecule type" value="Transcribed_RNA"/>
</dbReference>
<dbReference type="PROSITE" id="PS51192">
    <property type="entry name" value="HELICASE_ATP_BIND_1"/>
    <property type="match status" value="1"/>
</dbReference>
<sequence>MTETDDKKPLNFHQMELDDRILKGIAKLGWLCPTLIQEKAIPLLLEGKDVLVRARTGSGKTAAFSIPIIQQILTRKVEAKEQETTVIVLAPSRDLCLQTAKVMEALTIKCGRLVRCVDLSAKVDKAALKHMLAERPDVVVSTPAKLLAQLQEGTLNVKESLKTLIVDEADLMFSFGFESDLKAVLDFMPSVHQSVLASATLEKDVLELKKIILHNPVILKLEEPEIAPASQLAHFHILAEEVDKAAVLYTLIKLQLVKGKSIIFVDSIDRCYKLKLFLEQFSIRSCVLNSELPAKIRCHTVSQFNQGLYDIIVASDELHVLDPAVKDKKGQNKKKMLKQIAKQKESEAGVARGIDFQFVSNVINFDFPKDINSYIHRAGRTARGNNTGSVLSFVSVAEKDMMDSVEDHLKSGYEQSETVMKSYQFKMEEVEPFRYRARDAWRAVTKISIREARIKEIKTEMFNSEKLKSFFEENPRDLQALRHDRTLHTVKIQEHLGDVPEYIVPDSLKHVTALTTKRKKGYVPRKRPAASDKSNNPLMVEGIDYGKQKRV</sequence>
<dbReference type="PANTHER" id="PTHR47959:SF21">
    <property type="entry name" value="DEAD-BOX HELICASE 56"/>
    <property type="match status" value="1"/>
</dbReference>
<evidence type="ECO:0000259" key="15">
    <source>
        <dbReference type="PROSITE" id="PS51192"/>
    </source>
</evidence>
<dbReference type="GO" id="GO:0005524">
    <property type="term" value="F:ATP binding"/>
    <property type="evidence" value="ECO:0007669"/>
    <property type="project" value="UniProtKB-KW"/>
</dbReference>
<evidence type="ECO:0000256" key="13">
    <source>
        <dbReference type="PROSITE-ProRule" id="PRU00552"/>
    </source>
</evidence>
<organism evidence="18">
    <name type="scientific">Culex pipiens</name>
    <name type="common">House mosquito</name>
    <dbReference type="NCBI Taxonomy" id="7175"/>
    <lineage>
        <taxon>Eukaryota</taxon>
        <taxon>Metazoa</taxon>
        <taxon>Ecdysozoa</taxon>
        <taxon>Arthropoda</taxon>
        <taxon>Hexapoda</taxon>
        <taxon>Insecta</taxon>
        <taxon>Pterygota</taxon>
        <taxon>Neoptera</taxon>
        <taxon>Endopterygota</taxon>
        <taxon>Diptera</taxon>
        <taxon>Nematocera</taxon>
        <taxon>Culicoidea</taxon>
        <taxon>Culicidae</taxon>
        <taxon>Culicinae</taxon>
        <taxon>Culicini</taxon>
        <taxon>Culex</taxon>
        <taxon>Culex</taxon>
    </lineage>
</organism>
<feature type="domain" description="Helicase ATP-binding" evidence="15">
    <location>
        <begin position="41"/>
        <end position="219"/>
    </location>
</feature>
<evidence type="ECO:0000256" key="3">
    <source>
        <dbReference type="ARBA" id="ARBA00022517"/>
    </source>
</evidence>
<dbReference type="InterPro" id="IPR014001">
    <property type="entry name" value="Helicase_ATP-bd"/>
</dbReference>
<dbReference type="CDD" id="cd17961">
    <property type="entry name" value="DEADc_DDX56"/>
    <property type="match status" value="1"/>
</dbReference>
<dbReference type="SUPFAM" id="SSF52540">
    <property type="entry name" value="P-loop containing nucleoside triphosphate hydrolases"/>
    <property type="match status" value="2"/>
</dbReference>
<comment type="catalytic activity">
    <reaction evidence="12">
        <text>ATP + H2O = ADP + phosphate + H(+)</text>
        <dbReference type="Rhea" id="RHEA:13065"/>
        <dbReference type="ChEBI" id="CHEBI:15377"/>
        <dbReference type="ChEBI" id="CHEBI:15378"/>
        <dbReference type="ChEBI" id="CHEBI:30616"/>
        <dbReference type="ChEBI" id="CHEBI:43474"/>
        <dbReference type="ChEBI" id="CHEBI:456216"/>
        <dbReference type="EC" id="3.6.4.13"/>
    </reaction>
</comment>
<feature type="region of interest" description="Disordered" evidence="14">
    <location>
        <begin position="519"/>
        <end position="551"/>
    </location>
</feature>
<evidence type="ECO:0000256" key="8">
    <source>
        <dbReference type="ARBA" id="ARBA00022840"/>
    </source>
</evidence>
<dbReference type="InterPro" id="IPR027417">
    <property type="entry name" value="P-loop_NTPase"/>
</dbReference>
<dbReference type="GO" id="GO:0003724">
    <property type="term" value="F:RNA helicase activity"/>
    <property type="evidence" value="ECO:0007669"/>
    <property type="project" value="UniProtKB-EC"/>
</dbReference>
<protein>
    <recommendedName>
        <fullName evidence="2">RNA helicase</fullName>
        <ecNumber evidence="2">3.6.4.13</ecNumber>
    </recommendedName>
</protein>
<dbReference type="AlphaFoldDB" id="A0A8D8AIR1"/>
<dbReference type="InterPro" id="IPR001650">
    <property type="entry name" value="Helicase_C-like"/>
</dbReference>
<feature type="domain" description="Helicase C-terminal" evidence="16">
    <location>
        <begin position="246"/>
        <end position="424"/>
    </location>
</feature>
<evidence type="ECO:0000256" key="1">
    <source>
        <dbReference type="ARBA" id="ARBA00004604"/>
    </source>
</evidence>
<evidence type="ECO:0000256" key="4">
    <source>
        <dbReference type="ARBA" id="ARBA00022552"/>
    </source>
</evidence>
<dbReference type="GO" id="GO:0003723">
    <property type="term" value="F:RNA binding"/>
    <property type="evidence" value="ECO:0007669"/>
    <property type="project" value="UniProtKB-KW"/>
</dbReference>
<name>A0A8D8AIR1_CULPI</name>
<evidence type="ECO:0000256" key="10">
    <source>
        <dbReference type="ARBA" id="ARBA00023242"/>
    </source>
</evidence>
<evidence type="ECO:0000259" key="17">
    <source>
        <dbReference type="PROSITE" id="PS51195"/>
    </source>
</evidence>
<keyword evidence="8" id="KW-0067">ATP-binding</keyword>
<evidence type="ECO:0000313" key="18">
    <source>
        <dbReference type="EMBL" id="CAG6457958.1"/>
    </source>
</evidence>
<dbReference type="GO" id="GO:0016787">
    <property type="term" value="F:hydrolase activity"/>
    <property type="evidence" value="ECO:0007669"/>
    <property type="project" value="UniProtKB-KW"/>
</dbReference>
<evidence type="ECO:0000256" key="12">
    <source>
        <dbReference type="ARBA" id="ARBA00047984"/>
    </source>
</evidence>
<keyword evidence="3" id="KW-0690">Ribosome biogenesis</keyword>
<dbReference type="Pfam" id="PF00270">
    <property type="entry name" value="DEAD"/>
    <property type="match status" value="1"/>
</dbReference>
<keyword evidence="5" id="KW-0547">Nucleotide-binding</keyword>
<dbReference type="InterPro" id="IPR011545">
    <property type="entry name" value="DEAD/DEAH_box_helicase_dom"/>
</dbReference>
<evidence type="ECO:0000256" key="7">
    <source>
        <dbReference type="ARBA" id="ARBA00022806"/>
    </source>
</evidence>
<evidence type="ECO:0000259" key="16">
    <source>
        <dbReference type="PROSITE" id="PS51194"/>
    </source>
</evidence>
<dbReference type="EC" id="3.6.4.13" evidence="2"/>
<evidence type="ECO:0000256" key="11">
    <source>
        <dbReference type="ARBA" id="ARBA00038041"/>
    </source>
</evidence>
<evidence type="ECO:0000256" key="2">
    <source>
        <dbReference type="ARBA" id="ARBA00012552"/>
    </source>
</evidence>
<accession>A0A8D8AIR1</accession>
<evidence type="ECO:0000256" key="5">
    <source>
        <dbReference type="ARBA" id="ARBA00022741"/>
    </source>
</evidence>
<evidence type="ECO:0000256" key="9">
    <source>
        <dbReference type="ARBA" id="ARBA00022884"/>
    </source>
</evidence>
<feature type="short sequence motif" description="Q motif" evidence="13">
    <location>
        <begin position="10"/>
        <end position="38"/>
    </location>
</feature>
<keyword evidence="10" id="KW-0539">Nucleus</keyword>
<dbReference type="InterPro" id="IPR050079">
    <property type="entry name" value="DEAD_box_RNA_helicase"/>
</dbReference>
<dbReference type="GO" id="GO:0005829">
    <property type="term" value="C:cytosol"/>
    <property type="evidence" value="ECO:0007669"/>
    <property type="project" value="TreeGrafter"/>
</dbReference>
<keyword evidence="7 18" id="KW-0347">Helicase</keyword>
<feature type="compositionally biased region" description="Basic residues" evidence="14">
    <location>
        <begin position="519"/>
        <end position="528"/>
    </location>
</feature>
<dbReference type="PROSITE" id="PS51194">
    <property type="entry name" value="HELICASE_CTER"/>
    <property type="match status" value="1"/>
</dbReference>
<feature type="domain" description="DEAD-box RNA helicase Q" evidence="17">
    <location>
        <begin position="10"/>
        <end position="38"/>
    </location>
</feature>
<dbReference type="PANTHER" id="PTHR47959">
    <property type="entry name" value="ATP-DEPENDENT RNA HELICASE RHLE-RELATED"/>
    <property type="match status" value="1"/>
</dbReference>
<reference evidence="18" key="1">
    <citation type="submission" date="2021-05" db="EMBL/GenBank/DDBJ databases">
        <authorList>
            <person name="Alioto T."/>
            <person name="Alioto T."/>
            <person name="Gomez Garrido J."/>
        </authorList>
    </citation>
    <scope>NUCLEOTIDE SEQUENCE</scope>
</reference>
<proteinExistence type="inferred from homology"/>
<dbReference type="InterPro" id="IPR014014">
    <property type="entry name" value="RNA_helicase_DEAD_Q_motif"/>
</dbReference>
<dbReference type="SMART" id="SM00487">
    <property type="entry name" value="DEXDc"/>
    <property type="match status" value="1"/>
</dbReference>
<keyword evidence="4" id="KW-0698">rRNA processing</keyword>
<comment type="similarity">
    <text evidence="11">Belongs to the DEAD box helicase family. DDX56/DBP9 subfamily.</text>
</comment>
<dbReference type="Pfam" id="PF00271">
    <property type="entry name" value="Helicase_C"/>
    <property type="match status" value="1"/>
</dbReference>
<dbReference type="GO" id="GO:0006364">
    <property type="term" value="P:rRNA processing"/>
    <property type="evidence" value="ECO:0007669"/>
    <property type="project" value="UniProtKB-KW"/>
</dbReference>
<comment type="subcellular location">
    <subcellularLocation>
        <location evidence="1">Nucleus</location>
        <location evidence="1">Nucleolus</location>
    </subcellularLocation>
</comment>
<keyword evidence="6" id="KW-0378">Hydrolase</keyword>
<dbReference type="Gene3D" id="3.40.50.300">
    <property type="entry name" value="P-loop containing nucleotide triphosphate hydrolases"/>
    <property type="match status" value="2"/>
</dbReference>
<keyword evidence="9" id="KW-0694">RNA-binding</keyword>
<evidence type="ECO:0000256" key="6">
    <source>
        <dbReference type="ARBA" id="ARBA00022801"/>
    </source>
</evidence>
<dbReference type="GO" id="GO:0005730">
    <property type="term" value="C:nucleolus"/>
    <property type="evidence" value="ECO:0007669"/>
    <property type="project" value="UniProtKB-SubCell"/>
</dbReference>
<dbReference type="FunFam" id="3.40.50.300:FF:001046">
    <property type="entry name" value="Probable ATP-dependent RNA helicase ddx56"/>
    <property type="match status" value="1"/>
</dbReference>
<dbReference type="SMART" id="SM00490">
    <property type="entry name" value="HELICc"/>
    <property type="match status" value="1"/>
</dbReference>
<dbReference type="CDD" id="cd18787">
    <property type="entry name" value="SF2_C_DEAD"/>
    <property type="match status" value="1"/>
</dbReference>
<evidence type="ECO:0000256" key="14">
    <source>
        <dbReference type="SAM" id="MobiDB-lite"/>
    </source>
</evidence>